<feature type="compositionally biased region" description="Basic residues" evidence="1">
    <location>
        <begin position="282"/>
        <end position="294"/>
    </location>
</feature>
<feature type="compositionally biased region" description="Low complexity" evidence="1">
    <location>
        <begin position="25"/>
        <end position="36"/>
    </location>
</feature>
<feature type="region of interest" description="Disordered" evidence="1">
    <location>
        <begin position="101"/>
        <end position="428"/>
    </location>
</feature>
<comment type="caution">
    <text evidence="2">The sequence shown here is derived from an EMBL/GenBank/DDBJ whole genome shotgun (WGS) entry which is preliminary data.</text>
</comment>
<dbReference type="STRING" id="5643.A0A060SLC8"/>
<feature type="compositionally biased region" description="Acidic residues" evidence="1">
    <location>
        <begin position="506"/>
        <end position="519"/>
    </location>
</feature>
<feature type="compositionally biased region" description="Low complexity" evidence="1">
    <location>
        <begin position="698"/>
        <end position="707"/>
    </location>
</feature>
<feature type="region of interest" description="Disordered" evidence="1">
    <location>
        <begin position="446"/>
        <end position="793"/>
    </location>
</feature>
<feature type="compositionally biased region" description="Basic residues" evidence="1">
    <location>
        <begin position="146"/>
        <end position="157"/>
    </location>
</feature>
<feature type="compositionally biased region" description="Polar residues" evidence="1">
    <location>
        <begin position="162"/>
        <end position="172"/>
    </location>
</feature>
<protein>
    <submittedName>
        <fullName evidence="2">Uncharacterized protein</fullName>
    </submittedName>
</protein>
<dbReference type="Proteomes" id="UP000029665">
    <property type="component" value="Unassembled WGS sequence"/>
</dbReference>
<evidence type="ECO:0000313" key="3">
    <source>
        <dbReference type="Proteomes" id="UP000029665"/>
    </source>
</evidence>
<evidence type="ECO:0000256" key="1">
    <source>
        <dbReference type="SAM" id="MobiDB-lite"/>
    </source>
</evidence>
<keyword evidence="3" id="KW-1185">Reference proteome</keyword>
<dbReference type="EMBL" id="CCBP010000229">
    <property type="protein sequence ID" value="CDO74986.1"/>
    <property type="molecule type" value="Genomic_DNA"/>
</dbReference>
<feature type="compositionally biased region" description="Low complexity" evidence="1">
    <location>
        <begin position="195"/>
        <end position="213"/>
    </location>
</feature>
<feature type="region of interest" description="Disordered" evidence="1">
    <location>
        <begin position="1"/>
        <end position="88"/>
    </location>
</feature>
<proteinExistence type="predicted"/>
<name>A0A060SLC8_PYCCI</name>
<reference evidence="2" key="1">
    <citation type="submission" date="2014-01" db="EMBL/GenBank/DDBJ databases">
        <title>The genome of the white-rot fungus Pycnoporus cinnabarinus: a basidiomycete model with a versatile arsenal for lignocellulosic biomass breakdown.</title>
        <authorList>
            <person name="Levasseur A."/>
            <person name="Lomascolo A."/>
            <person name="Ruiz-Duenas F.J."/>
            <person name="Uzan E."/>
            <person name="Piumi F."/>
            <person name="Kues U."/>
            <person name="Ram A.F.J."/>
            <person name="Murat C."/>
            <person name="Haon M."/>
            <person name="Benoit I."/>
            <person name="Arfi Y."/>
            <person name="Chevret D."/>
            <person name="Drula E."/>
            <person name="Kwon M.J."/>
            <person name="Gouret P."/>
            <person name="Lesage-Meessen L."/>
            <person name="Lombard V."/>
            <person name="Mariette J."/>
            <person name="Noirot C."/>
            <person name="Park J."/>
            <person name="Patyshakuliyeva A."/>
            <person name="Wieneger R.A.B."/>
            <person name="Wosten H.A.B."/>
            <person name="Martin F."/>
            <person name="Coutinho P.M."/>
            <person name="de Vries R."/>
            <person name="Martinez A.T."/>
            <person name="Klopp C."/>
            <person name="Pontarotti P."/>
            <person name="Henrissat B."/>
            <person name="Record E."/>
        </authorList>
    </citation>
    <scope>NUCLEOTIDE SEQUENCE [LARGE SCALE GENOMIC DNA]</scope>
    <source>
        <strain evidence="2">BRFM137</strain>
    </source>
</reference>
<feature type="compositionally biased region" description="Low complexity" evidence="1">
    <location>
        <begin position="128"/>
        <end position="142"/>
    </location>
</feature>
<feature type="compositionally biased region" description="Basic residues" evidence="1">
    <location>
        <begin position="612"/>
        <end position="624"/>
    </location>
</feature>
<dbReference type="OMA" id="EDTVEGW"/>
<feature type="compositionally biased region" description="Basic and acidic residues" evidence="1">
    <location>
        <begin position="577"/>
        <end position="588"/>
    </location>
</feature>
<feature type="compositionally biased region" description="Acidic residues" evidence="1">
    <location>
        <begin position="9"/>
        <end position="19"/>
    </location>
</feature>
<dbReference type="HOGENOM" id="CLU_367266_0_0_1"/>
<feature type="compositionally biased region" description="Polar residues" evidence="1">
    <location>
        <begin position="339"/>
        <end position="350"/>
    </location>
</feature>
<dbReference type="OrthoDB" id="3271227at2759"/>
<gene>
    <name evidence="2" type="ORF">BN946_scf184945.g58</name>
</gene>
<feature type="compositionally biased region" description="Basic residues" evidence="1">
    <location>
        <begin position="526"/>
        <end position="550"/>
    </location>
</feature>
<evidence type="ECO:0000313" key="2">
    <source>
        <dbReference type="EMBL" id="CDO74986.1"/>
    </source>
</evidence>
<accession>A0A060SLC8</accession>
<feature type="compositionally biased region" description="Acidic residues" evidence="1">
    <location>
        <begin position="628"/>
        <end position="637"/>
    </location>
</feature>
<feature type="compositionally biased region" description="Basic and acidic residues" evidence="1">
    <location>
        <begin position="232"/>
        <end position="250"/>
    </location>
</feature>
<dbReference type="AlphaFoldDB" id="A0A060SLC8"/>
<feature type="compositionally biased region" description="Low complexity" evidence="1">
    <location>
        <begin position="600"/>
        <end position="611"/>
    </location>
</feature>
<feature type="compositionally biased region" description="Pro residues" evidence="1">
    <location>
        <begin position="776"/>
        <end position="786"/>
    </location>
</feature>
<feature type="compositionally biased region" description="Polar residues" evidence="1">
    <location>
        <begin position="708"/>
        <end position="724"/>
    </location>
</feature>
<organism evidence="2 3">
    <name type="scientific">Pycnoporus cinnabarinus</name>
    <name type="common">Cinnabar-red polypore</name>
    <name type="synonym">Trametes cinnabarina</name>
    <dbReference type="NCBI Taxonomy" id="5643"/>
    <lineage>
        <taxon>Eukaryota</taxon>
        <taxon>Fungi</taxon>
        <taxon>Dikarya</taxon>
        <taxon>Basidiomycota</taxon>
        <taxon>Agaricomycotina</taxon>
        <taxon>Agaricomycetes</taxon>
        <taxon>Polyporales</taxon>
        <taxon>Polyporaceae</taxon>
        <taxon>Trametes</taxon>
    </lineage>
</organism>
<feature type="compositionally biased region" description="Polar residues" evidence="1">
    <location>
        <begin position="50"/>
        <end position="69"/>
    </location>
</feature>
<sequence>MARNNFDDGYVEDSEEEDIMTFGNSAPAAKAISSPAFMPPPPLPQRAEDSTVSSIQTADFTDFQSTTASRPIARGPDAPDHTAASTIQSPNFILNHSIISDISSFGPDTRPPVSSIRTGQTLPPVADTSISTTTSIPTSAPSAPRPKPRPRPAYRKRVVGDTSISAVSSSAAGPSRSAIDWSFPSDVPPGQPMGAPSHVPSSSSAATTASKAPSGKERVSDSGVDLADDDLLYTHDIAERAKLRSRERTQNKGKGKAQEISIDADVIELSSEDDELSLLPKSKSKPRPKPRAKKAMVEASEKAINSAAGSGKGSVSVVPPPRKRTKTTTALPDTGFESDVNTIPVPTSDFSIPAHIPVLHSSQLPPSDPPPSTASSAQTHPLSQDPNITKVADAARDLSPLSSPPLPMPRKRKRPTLPALGGLGSDDEARVGVRVGANIQGLSVDTAAKDLLPPPPQPSLNIVPETQPPSKLKTASRKKRADADKDWDDDAPPKPSKSRKKARTADDDDFGGGDDDDDWAASAGKGKSKAKKASKKAPPKEKKGKAKAKAKATAAKAVEEATDGVALPDLASAAGSKLDERSTEKENPLADDIETPLEPGAIGSGMSSGKKGTAKSKTQGKKRAIVLSDEEDGDEANGADISTNSVAVYIDSPIPPPGKKDGRMSPHGDQTSDMDTKENEKPALPSSSSSSVAAKPFTTPTSLTTPSGRSNFSHANRSYTISAKSTKHTPMSELIRRASAQPGSPFPTTARPTYSPLVKATKSTLRRIAPLHPNRRTPPPPPPRPPAPKKSKKMLELEEKWEMELQDTVEGWYAMSEEERASLRRAKRDAELGFFED</sequence>